<dbReference type="PROSITE" id="PS50977">
    <property type="entry name" value="HTH_TETR_2"/>
    <property type="match status" value="1"/>
</dbReference>
<dbReference type="PRINTS" id="PR00455">
    <property type="entry name" value="HTHTETR"/>
</dbReference>
<dbReference type="Proteomes" id="UP000500961">
    <property type="component" value="Chromosome"/>
</dbReference>
<keyword evidence="1 2" id="KW-0238">DNA-binding</keyword>
<evidence type="ECO:0000256" key="1">
    <source>
        <dbReference type="ARBA" id="ARBA00023125"/>
    </source>
</evidence>
<proteinExistence type="predicted"/>
<accession>A0A7D3Y2H6</accession>
<sequence length="200" mass="23276">MNMMESKPEHQDMRENIVRVATEVFSRFGFKKTSMEDIARALRMGKSSIYYYFKGKEEIFQAVVDKEANLLRVKVKEILDSSLEAKEKLRSYVKLRMDVIKHLSNYMEILKNDDLMNLELTEKFRKKYDDEEITIVRQILEEGNKKGTFIIKDLNLSALAIVTAMKGLEIPLVTSTMGVESLNMVIDDMLDILFYGIVKR</sequence>
<dbReference type="SUPFAM" id="SSF48498">
    <property type="entry name" value="Tetracyclin repressor-like, C-terminal domain"/>
    <property type="match status" value="1"/>
</dbReference>
<dbReference type="GO" id="GO:0045892">
    <property type="term" value="P:negative regulation of DNA-templated transcription"/>
    <property type="evidence" value="ECO:0007669"/>
    <property type="project" value="InterPro"/>
</dbReference>
<dbReference type="AlphaFoldDB" id="A0A7D3Y2H6"/>
<dbReference type="SUPFAM" id="SSF46689">
    <property type="entry name" value="Homeodomain-like"/>
    <property type="match status" value="1"/>
</dbReference>
<keyword evidence="5" id="KW-1185">Reference proteome</keyword>
<dbReference type="InterPro" id="IPR013571">
    <property type="entry name" value="Tscrpt_reg_QacR_C"/>
</dbReference>
<dbReference type="Pfam" id="PF08360">
    <property type="entry name" value="TetR_C_5"/>
    <property type="match status" value="1"/>
</dbReference>
<dbReference type="InterPro" id="IPR009057">
    <property type="entry name" value="Homeodomain-like_sf"/>
</dbReference>
<organism evidence="4 5">
    <name type="scientific">Tenuifilum thalassicum</name>
    <dbReference type="NCBI Taxonomy" id="2590900"/>
    <lineage>
        <taxon>Bacteria</taxon>
        <taxon>Pseudomonadati</taxon>
        <taxon>Bacteroidota</taxon>
        <taxon>Bacteroidia</taxon>
        <taxon>Bacteroidales</taxon>
        <taxon>Tenuifilaceae</taxon>
        <taxon>Tenuifilum</taxon>
    </lineage>
</organism>
<feature type="DNA-binding region" description="H-T-H motif" evidence="2">
    <location>
        <begin position="34"/>
        <end position="53"/>
    </location>
</feature>
<dbReference type="PANTHER" id="PTHR30328">
    <property type="entry name" value="TRANSCRIPTIONAL REPRESSOR"/>
    <property type="match status" value="1"/>
</dbReference>
<dbReference type="Gene3D" id="1.10.357.10">
    <property type="entry name" value="Tetracycline Repressor, domain 2"/>
    <property type="match status" value="1"/>
</dbReference>
<evidence type="ECO:0000313" key="5">
    <source>
        <dbReference type="Proteomes" id="UP000500961"/>
    </source>
</evidence>
<dbReference type="Pfam" id="PF00440">
    <property type="entry name" value="TetR_N"/>
    <property type="match status" value="1"/>
</dbReference>
<protein>
    <submittedName>
        <fullName evidence="4">TetR/AcrR family transcriptional regulator</fullName>
    </submittedName>
</protein>
<evidence type="ECO:0000259" key="3">
    <source>
        <dbReference type="PROSITE" id="PS50977"/>
    </source>
</evidence>
<dbReference type="Gene3D" id="1.10.10.60">
    <property type="entry name" value="Homeodomain-like"/>
    <property type="match status" value="1"/>
</dbReference>
<gene>
    <name evidence="4" type="ORF">FHG85_00605</name>
</gene>
<dbReference type="PANTHER" id="PTHR30328:SF54">
    <property type="entry name" value="HTH-TYPE TRANSCRIPTIONAL REPRESSOR SCO4008"/>
    <property type="match status" value="1"/>
</dbReference>
<dbReference type="InterPro" id="IPR036271">
    <property type="entry name" value="Tet_transcr_reg_TetR-rel_C_sf"/>
</dbReference>
<reference evidence="4 5" key="1">
    <citation type="submission" date="2019-07" db="EMBL/GenBank/DDBJ databases">
        <title>Thalassofilum flectens gen. nov., sp. nov., a novel moderate thermophilic anaerobe from a shallow sea hot spring in Kunashir Island (Russia), representing a new family in the order Bacteroidales, and proposal of Thalassofilacea fam. nov.</title>
        <authorList>
            <person name="Kochetkova T.V."/>
            <person name="Podosokorskaya O.A."/>
            <person name="Novikov A."/>
            <person name="Elcheninov A.G."/>
            <person name="Toshchakov S.V."/>
            <person name="Kublanov I.V."/>
        </authorList>
    </citation>
    <scope>NUCLEOTIDE SEQUENCE [LARGE SCALE GENOMIC DNA]</scope>
    <source>
        <strain evidence="4 5">38-H</strain>
    </source>
</reference>
<dbReference type="GO" id="GO:0003677">
    <property type="term" value="F:DNA binding"/>
    <property type="evidence" value="ECO:0007669"/>
    <property type="project" value="UniProtKB-UniRule"/>
</dbReference>
<evidence type="ECO:0000256" key="2">
    <source>
        <dbReference type="PROSITE-ProRule" id="PRU00335"/>
    </source>
</evidence>
<dbReference type="InterPro" id="IPR050109">
    <property type="entry name" value="HTH-type_TetR-like_transc_reg"/>
</dbReference>
<feature type="domain" description="HTH tetR-type" evidence="3">
    <location>
        <begin position="11"/>
        <end position="71"/>
    </location>
</feature>
<dbReference type="EMBL" id="CP041345">
    <property type="protein sequence ID" value="QKG78829.1"/>
    <property type="molecule type" value="Genomic_DNA"/>
</dbReference>
<dbReference type="InterPro" id="IPR001647">
    <property type="entry name" value="HTH_TetR"/>
</dbReference>
<dbReference type="GO" id="GO:0003700">
    <property type="term" value="F:DNA-binding transcription factor activity"/>
    <property type="evidence" value="ECO:0007669"/>
    <property type="project" value="InterPro"/>
</dbReference>
<evidence type="ECO:0000313" key="4">
    <source>
        <dbReference type="EMBL" id="QKG78829.1"/>
    </source>
</evidence>
<name>A0A7D3Y2H6_9BACT</name>
<dbReference type="KEGG" id="ttz:FHG85_00605"/>